<feature type="region of interest" description="Disordered" evidence="2">
    <location>
        <begin position="1"/>
        <end position="48"/>
    </location>
</feature>
<evidence type="ECO:0000313" key="3">
    <source>
        <dbReference type="EMBL" id="NXQ43998.1"/>
    </source>
</evidence>
<feature type="non-terminal residue" evidence="3">
    <location>
        <position position="244"/>
    </location>
</feature>
<reference evidence="3 4" key="1">
    <citation type="submission" date="2019-09" db="EMBL/GenBank/DDBJ databases">
        <title>Bird 10,000 Genomes (B10K) Project - Family phase.</title>
        <authorList>
            <person name="Zhang G."/>
        </authorList>
    </citation>
    <scope>NUCLEOTIDE SEQUENCE [LARGE SCALE GENOMIC DNA]</scope>
    <source>
        <strain evidence="3">B10K-DU-001-17</strain>
        <tissue evidence="3">Muscle</tissue>
    </source>
</reference>
<evidence type="ECO:0000256" key="2">
    <source>
        <dbReference type="SAM" id="MobiDB-lite"/>
    </source>
</evidence>
<dbReference type="InterPro" id="IPR033373">
    <property type="entry name" value="SKAP"/>
</dbReference>
<comment type="caution">
    <text evidence="3">The sequence shown here is derived from an EMBL/GenBank/DDBJ whole genome shotgun (WGS) entry which is preliminary data.</text>
</comment>
<feature type="non-terminal residue" evidence="3">
    <location>
        <position position="1"/>
    </location>
</feature>
<evidence type="ECO:0000256" key="1">
    <source>
        <dbReference type="SAM" id="Coils"/>
    </source>
</evidence>
<dbReference type="GO" id="GO:0007051">
    <property type="term" value="P:spindle organization"/>
    <property type="evidence" value="ECO:0007669"/>
    <property type="project" value="InterPro"/>
</dbReference>
<organism evidence="3 4">
    <name type="scientific">Catharus fuscescens</name>
    <name type="common">Veery</name>
    <name type="synonym">Turdus fuscescens</name>
    <dbReference type="NCBI Taxonomy" id="159581"/>
    <lineage>
        <taxon>Eukaryota</taxon>
        <taxon>Metazoa</taxon>
        <taxon>Chordata</taxon>
        <taxon>Craniata</taxon>
        <taxon>Vertebrata</taxon>
        <taxon>Euteleostomi</taxon>
        <taxon>Archelosauria</taxon>
        <taxon>Archosauria</taxon>
        <taxon>Dinosauria</taxon>
        <taxon>Saurischia</taxon>
        <taxon>Theropoda</taxon>
        <taxon>Coelurosauria</taxon>
        <taxon>Aves</taxon>
        <taxon>Neognathae</taxon>
        <taxon>Neoaves</taxon>
        <taxon>Telluraves</taxon>
        <taxon>Australaves</taxon>
        <taxon>Passeriformes</taxon>
        <taxon>Turdidae</taxon>
        <taxon>Catharus</taxon>
    </lineage>
</organism>
<proteinExistence type="predicted"/>
<keyword evidence="4" id="KW-1185">Reference proteome</keyword>
<dbReference type="GO" id="GO:0051988">
    <property type="term" value="P:regulation of attachment of spindle microtubules to kinetochore"/>
    <property type="evidence" value="ECO:0007669"/>
    <property type="project" value="InterPro"/>
</dbReference>
<name>A0A7L2D2V7_CATFU</name>
<dbReference type="EMBL" id="VWYD01015029">
    <property type="protein sequence ID" value="NXQ43998.1"/>
    <property type="molecule type" value="Genomic_DNA"/>
</dbReference>
<feature type="coiled-coil region" evidence="1">
    <location>
        <begin position="95"/>
        <end position="147"/>
    </location>
</feature>
<dbReference type="GO" id="GO:0072686">
    <property type="term" value="C:mitotic spindle"/>
    <property type="evidence" value="ECO:0007669"/>
    <property type="project" value="TreeGrafter"/>
</dbReference>
<dbReference type="PANTHER" id="PTHR31940">
    <property type="entry name" value="SMALL KINETOCHORE-ASSOCIATED PROTEIN"/>
    <property type="match status" value="1"/>
</dbReference>
<dbReference type="GO" id="GO:0035371">
    <property type="term" value="C:microtubule plus-end"/>
    <property type="evidence" value="ECO:0007669"/>
    <property type="project" value="TreeGrafter"/>
</dbReference>
<dbReference type="PANTHER" id="PTHR31940:SF2">
    <property type="entry name" value="SMALL KINETOCHORE-ASSOCIATED PROTEIN"/>
    <property type="match status" value="1"/>
</dbReference>
<keyword evidence="1" id="KW-0175">Coiled coil</keyword>
<protein>
    <submittedName>
        <fullName evidence="3">SKAP protein</fullName>
    </submittedName>
</protein>
<gene>
    <name evidence="3" type="primary">Knstrn</name>
    <name evidence="3" type="ORF">CATFUS_R10550</name>
</gene>
<sequence length="244" mass="27547">EGSAAAMDGRLSRIPVPGRLHRPEPSAELPTTSPSKRKCVSKTSEPEFSKVPSLNFASHVPVDSVFKAANQGLPKSVKRVEPVSKKTVARRPLSRVQLEAELKNKNELVETLKQQIARAEGAKLRELKKENERLVQEVEKLKKIQETCMTILESRNISPGSNIEEEKETRACREKTTMLTKKVTEELMLFCHTVAKEKEMLETAMAKWKSAQEENQRALEKHSYFQAQIKEWTAMLEGLGKLLA</sequence>
<dbReference type="Proteomes" id="UP000519684">
    <property type="component" value="Unassembled WGS sequence"/>
</dbReference>
<dbReference type="GO" id="GO:0000070">
    <property type="term" value="P:mitotic sister chromatid segregation"/>
    <property type="evidence" value="ECO:0007669"/>
    <property type="project" value="TreeGrafter"/>
</dbReference>
<dbReference type="GO" id="GO:0034451">
    <property type="term" value="C:centriolar satellite"/>
    <property type="evidence" value="ECO:0007669"/>
    <property type="project" value="TreeGrafter"/>
</dbReference>
<dbReference type="AlphaFoldDB" id="A0A7L2D2V7"/>
<accession>A0A7L2D2V7</accession>
<dbReference type="GO" id="GO:0000776">
    <property type="term" value="C:kinetochore"/>
    <property type="evidence" value="ECO:0007669"/>
    <property type="project" value="InterPro"/>
</dbReference>
<evidence type="ECO:0000313" key="4">
    <source>
        <dbReference type="Proteomes" id="UP000519684"/>
    </source>
</evidence>